<dbReference type="Proteomes" id="UP000827986">
    <property type="component" value="Unassembled WGS sequence"/>
</dbReference>
<accession>A0A9D3XKT9</accession>
<comment type="caution">
    <text evidence="2">The sequence shown here is derived from an EMBL/GenBank/DDBJ whole genome shotgun (WGS) entry which is preliminary data.</text>
</comment>
<proteinExistence type="predicted"/>
<sequence length="75" mass="8130">MEDLLKGGLDSQAGDERLSKERNPVGSLWRQSEPEEKGLDCGKGLIFHVAPFDFTLAISPNNALASGILGSWVME</sequence>
<reference evidence="2" key="1">
    <citation type="submission" date="2021-09" db="EMBL/GenBank/DDBJ databases">
        <title>The genome of Mauremys mutica provides insights into the evolution of semi-aquatic lifestyle.</title>
        <authorList>
            <person name="Gong S."/>
            <person name="Gao Y."/>
        </authorList>
    </citation>
    <scope>NUCLEOTIDE SEQUENCE</scope>
    <source>
        <strain evidence="2">MM-2020</strain>
        <tissue evidence="2">Muscle</tissue>
    </source>
</reference>
<evidence type="ECO:0000256" key="1">
    <source>
        <dbReference type="SAM" id="MobiDB-lite"/>
    </source>
</evidence>
<protein>
    <submittedName>
        <fullName evidence="2">Uncharacterized protein</fullName>
    </submittedName>
</protein>
<organism evidence="2 3">
    <name type="scientific">Mauremys mutica</name>
    <name type="common">yellowpond turtle</name>
    <dbReference type="NCBI Taxonomy" id="74926"/>
    <lineage>
        <taxon>Eukaryota</taxon>
        <taxon>Metazoa</taxon>
        <taxon>Chordata</taxon>
        <taxon>Craniata</taxon>
        <taxon>Vertebrata</taxon>
        <taxon>Euteleostomi</taxon>
        <taxon>Archelosauria</taxon>
        <taxon>Testudinata</taxon>
        <taxon>Testudines</taxon>
        <taxon>Cryptodira</taxon>
        <taxon>Durocryptodira</taxon>
        <taxon>Testudinoidea</taxon>
        <taxon>Geoemydidae</taxon>
        <taxon>Geoemydinae</taxon>
        <taxon>Mauremys</taxon>
    </lineage>
</organism>
<gene>
    <name evidence="2" type="ORF">KIL84_005372</name>
</gene>
<feature type="compositionally biased region" description="Basic and acidic residues" evidence="1">
    <location>
        <begin position="14"/>
        <end position="23"/>
    </location>
</feature>
<dbReference type="AlphaFoldDB" id="A0A9D3XKT9"/>
<name>A0A9D3XKT9_9SAUR</name>
<keyword evidence="3" id="KW-1185">Reference proteome</keyword>
<dbReference type="EMBL" id="JAHDVG010000468">
    <property type="protein sequence ID" value="KAH1181646.1"/>
    <property type="molecule type" value="Genomic_DNA"/>
</dbReference>
<evidence type="ECO:0000313" key="2">
    <source>
        <dbReference type="EMBL" id="KAH1181646.1"/>
    </source>
</evidence>
<evidence type="ECO:0000313" key="3">
    <source>
        <dbReference type="Proteomes" id="UP000827986"/>
    </source>
</evidence>
<feature type="region of interest" description="Disordered" evidence="1">
    <location>
        <begin position="1"/>
        <end position="37"/>
    </location>
</feature>